<feature type="transmembrane region" description="Helical" evidence="7">
    <location>
        <begin position="394"/>
        <end position="417"/>
    </location>
</feature>
<dbReference type="GO" id="GO:0004713">
    <property type="term" value="F:protein tyrosine kinase activity"/>
    <property type="evidence" value="ECO:0007669"/>
    <property type="project" value="TreeGrafter"/>
</dbReference>
<feature type="domain" description="Tyrosine-protein kinase G-rich" evidence="9">
    <location>
        <begin position="369"/>
        <end position="414"/>
    </location>
</feature>
<gene>
    <name evidence="10" type="ORF">PLUA15_290022</name>
</gene>
<evidence type="ECO:0000256" key="1">
    <source>
        <dbReference type="ARBA" id="ARBA00004651"/>
    </source>
</evidence>
<keyword evidence="6" id="KW-0175">Coiled coil</keyword>
<keyword evidence="5 7" id="KW-0472">Membrane</keyword>
<dbReference type="AlphaFoldDB" id="A0AAX2HA18"/>
<evidence type="ECO:0000256" key="6">
    <source>
        <dbReference type="SAM" id="Coils"/>
    </source>
</evidence>
<feature type="coiled-coil region" evidence="6">
    <location>
        <begin position="184"/>
        <end position="244"/>
    </location>
</feature>
<reference evidence="10 11" key="1">
    <citation type="submission" date="2017-08" db="EMBL/GenBank/DDBJ databases">
        <authorList>
            <person name="Chaillou S."/>
        </authorList>
    </citation>
    <scope>NUCLEOTIDE SEQUENCE [LARGE SCALE GENOMIC DNA]</scope>
    <source>
        <strain evidence="10 11">MFPA15A1205</strain>
    </source>
</reference>
<dbReference type="SUPFAM" id="SSF160355">
    <property type="entry name" value="Bacterial polysaccharide co-polymerase-like"/>
    <property type="match status" value="2"/>
</dbReference>
<dbReference type="EMBL" id="OBKZ01000022">
    <property type="protein sequence ID" value="SOB53135.1"/>
    <property type="molecule type" value="Genomic_DNA"/>
</dbReference>
<dbReference type="Gene3D" id="3.30.1890.10">
    <property type="entry name" value="FepE-like"/>
    <property type="match status" value="2"/>
</dbReference>
<evidence type="ECO:0000313" key="11">
    <source>
        <dbReference type="Proteomes" id="UP000219564"/>
    </source>
</evidence>
<dbReference type="PANTHER" id="PTHR32309">
    <property type="entry name" value="TYROSINE-PROTEIN KINASE"/>
    <property type="match status" value="1"/>
</dbReference>
<feature type="domain" description="Polysaccharide chain length determinant N-terminal" evidence="8">
    <location>
        <begin position="14"/>
        <end position="107"/>
    </location>
</feature>
<dbReference type="InterPro" id="IPR032807">
    <property type="entry name" value="GNVR"/>
</dbReference>
<dbReference type="InterPro" id="IPR003856">
    <property type="entry name" value="LPS_length_determ_N"/>
</dbReference>
<evidence type="ECO:0000256" key="4">
    <source>
        <dbReference type="ARBA" id="ARBA00022989"/>
    </source>
</evidence>
<feature type="transmembrane region" description="Helical" evidence="7">
    <location>
        <begin position="31"/>
        <end position="49"/>
    </location>
</feature>
<evidence type="ECO:0000256" key="5">
    <source>
        <dbReference type="ARBA" id="ARBA00023136"/>
    </source>
</evidence>
<dbReference type="InterPro" id="IPR050445">
    <property type="entry name" value="Bact_polysacc_biosynth/exp"/>
</dbReference>
<sequence length="424" mass="47142">MKTIQHPLAETSTDEIDLFALIQSLWQQKKLIAGTTLAVGAIALTYAMLAPRVYQASTVLRPAAINELDALNRSEVYKLPPTEALLKVGAALDSYETRFTFFQSNQDLFKPLQKKGVSLEQSFEIFNRDAINLIQPDPKKQDSLSPFIKLEMTYPEDVDGVKILNGFVDYAINNQRAQIGADLKVIINNRLRELEEKIDAARSGYKSDKEGKIATLVESDTLERAKLKDELQALRLQLKTERESRIAQLSEAISIARSLGITRPTTPSAMSDAAKGSSQVMRTEITSQSIPLYFMGTQALEAERAALLKRTSDDFTDKRISTIGKKLQLLEVNRQVEQLGKRSNEDLFLKNIEPLRAEVVRLGNLNTDMSKLGIVSIDRKAQTPISPIKPKKSLIVGLGLIFGCLLGIGIATGRFLIARRREAL</sequence>
<keyword evidence="4 7" id="KW-1133">Transmembrane helix</keyword>
<evidence type="ECO:0000256" key="7">
    <source>
        <dbReference type="SAM" id="Phobius"/>
    </source>
</evidence>
<dbReference type="Pfam" id="PF02706">
    <property type="entry name" value="Wzz"/>
    <property type="match status" value="1"/>
</dbReference>
<protein>
    <submittedName>
        <fullName evidence="10">Chain length determinant protein</fullName>
    </submittedName>
</protein>
<accession>A0AAX2HA18</accession>
<evidence type="ECO:0000256" key="2">
    <source>
        <dbReference type="ARBA" id="ARBA00022475"/>
    </source>
</evidence>
<evidence type="ECO:0000313" key="10">
    <source>
        <dbReference type="EMBL" id="SOB53135.1"/>
    </source>
</evidence>
<keyword evidence="2" id="KW-1003">Cell membrane</keyword>
<dbReference type="GO" id="GO:0005886">
    <property type="term" value="C:plasma membrane"/>
    <property type="evidence" value="ECO:0007669"/>
    <property type="project" value="UniProtKB-SubCell"/>
</dbReference>
<evidence type="ECO:0000259" key="9">
    <source>
        <dbReference type="Pfam" id="PF13807"/>
    </source>
</evidence>
<name>A0AAX2HA18_9PSED</name>
<dbReference type="Proteomes" id="UP000219564">
    <property type="component" value="Unassembled WGS sequence"/>
</dbReference>
<organism evidence="10 11">
    <name type="scientific">Pseudomonas lundensis</name>
    <dbReference type="NCBI Taxonomy" id="86185"/>
    <lineage>
        <taxon>Bacteria</taxon>
        <taxon>Pseudomonadati</taxon>
        <taxon>Pseudomonadota</taxon>
        <taxon>Gammaproteobacteria</taxon>
        <taxon>Pseudomonadales</taxon>
        <taxon>Pseudomonadaceae</taxon>
        <taxon>Pseudomonas</taxon>
    </lineage>
</organism>
<evidence type="ECO:0000259" key="8">
    <source>
        <dbReference type="Pfam" id="PF02706"/>
    </source>
</evidence>
<keyword evidence="3 7" id="KW-0812">Transmembrane</keyword>
<comment type="caution">
    <text evidence="10">The sequence shown here is derived from an EMBL/GenBank/DDBJ whole genome shotgun (WGS) entry which is preliminary data.</text>
</comment>
<dbReference type="RefSeq" id="WP_257016770.1">
    <property type="nucleotide sequence ID" value="NZ_OBKZ01000022.1"/>
</dbReference>
<evidence type="ECO:0000256" key="3">
    <source>
        <dbReference type="ARBA" id="ARBA00022692"/>
    </source>
</evidence>
<dbReference type="Pfam" id="PF13807">
    <property type="entry name" value="GNVR"/>
    <property type="match status" value="1"/>
</dbReference>
<comment type="subcellular location">
    <subcellularLocation>
        <location evidence="1">Cell membrane</location>
        <topology evidence="1">Multi-pass membrane protein</topology>
    </subcellularLocation>
</comment>
<dbReference type="PANTHER" id="PTHR32309:SF13">
    <property type="entry name" value="FERRIC ENTEROBACTIN TRANSPORT PROTEIN FEPE"/>
    <property type="match status" value="1"/>
</dbReference>
<proteinExistence type="predicted"/>